<dbReference type="EMBL" id="JACAGC010000011">
    <property type="protein sequence ID" value="KAF6332666.1"/>
    <property type="molecule type" value="Genomic_DNA"/>
</dbReference>
<gene>
    <name evidence="1" type="ORF">mRhiFer1_002166</name>
</gene>
<accession>A0A7J7W5V3</accession>
<evidence type="ECO:0000313" key="1">
    <source>
        <dbReference type="EMBL" id="KAF6332666.1"/>
    </source>
</evidence>
<comment type="caution">
    <text evidence="1">The sequence shown here is derived from an EMBL/GenBank/DDBJ whole genome shotgun (WGS) entry which is preliminary data.</text>
</comment>
<sequence length="107" mass="11488">MWLTTPSVCTEQRLKANLRSADWAAEQISRVLIAWPHILDSVPKMNVRCPPHCLSQVLLLPLNQTGRPEEDCSIHATCNSSGLAPPPCSGPAVGCTLCPSPALLCVC</sequence>
<dbReference type="AlphaFoldDB" id="A0A7J7W5V3"/>
<dbReference type="Proteomes" id="UP000585614">
    <property type="component" value="Unassembled WGS sequence"/>
</dbReference>
<organism evidence="1 2">
    <name type="scientific">Rhinolophus ferrumequinum</name>
    <name type="common">Greater horseshoe bat</name>
    <dbReference type="NCBI Taxonomy" id="59479"/>
    <lineage>
        <taxon>Eukaryota</taxon>
        <taxon>Metazoa</taxon>
        <taxon>Chordata</taxon>
        <taxon>Craniata</taxon>
        <taxon>Vertebrata</taxon>
        <taxon>Euteleostomi</taxon>
        <taxon>Mammalia</taxon>
        <taxon>Eutheria</taxon>
        <taxon>Laurasiatheria</taxon>
        <taxon>Chiroptera</taxon>
        <taxon>Yinpterochiroptera</taxon>
        <taxon>Rhinolophoidea</taxon>
        <taxon>Rhinolophidae</taxon>
        <taxon>Rhinolophinae</taxon>
        <taxon>Rhinolophus</taxon>
    </lineage>
</organism>
<name>A0A7J7W5V3_RHIFE</name>
<reference evidence="1 2" key="1">
    <citation type="journal article" date="2020" name="Nature">
        <title>Six reference-quality genomes reveal evolution of bat adaptations.</title>
        <authorList>
            <person name="Jebb D."/>
            <person name="Huang Z."/>
            <person name="Pippel M."/>
            <person name="Hughes G.M."/>
            <person name="Lavrichenko K."/>
            <person name="Devanna P."/>
            <person name="Winkler S."/>
            <person name="Jermiin L.S."/>
            <person name="Skirmuntt E.C."/>
            <person name="Katzourakis A."/>
            <person name="Burkitt-Gray L."/>
            <person name="Ray D.A."/>
            <person name="Sullivan K.A.M."/>
            <person name="Roscito J.G."/>
            <person name="Kirilenko B.M."/>
            <person name="Davalos L.M."/>
            <person name="Corthals A.P."/>
            <person name="Power M.L."/>
            <person name="Jones G."/>
            <person name="Ransome R.D."/>
            <person name="Dechmann D.K.N."/>
            <person name="Locatelli A.G."/>
            <person name="Puechmaille S.J."/>
            <person name="Fedrigo O."/>
            <person name="Jarvis E.D."/>
            <person name="Hiller M."/>
            <person name="Vernes S.C."/>
            <person name="Myers E.W."/>
            <person name="Teeling E.C."/>
        </authorList>
    </citation>
    <scope>NUCLEOTIDE SEQUENCE [LARGE SCALE GENOMIC DNA]</scope>
    <source>
        <strain evidence="1">MRhiFer1</strain>
        <tissue evidence="1">Lung</tissue>
    </source>
</reference>
<protein>
    <submittedName>
        <fullName evidence="1">Cbl proto-oncogene</fullName>
    </submittedName>
</protein>
<evidence type="ECO:0000313" key="2">
    <source>
        <dbReference type="Proteomes" id="UP000585614"/>
    </source>
</evidence>
<proteinExistence type="predicted"/>